<organism evidence="9 10">
    <name type="scientific">Vigna radiata var. radiata</name>
    <name type="common">Mung bean</name>
    <name type="synonym">Phaseolus aureus</name>
    <dbReference type="NCBI Taxonomy" id="3916"/>
    <lineage>
        <taxon>Eukaryota</taxon>
        <taxon>Viridiplantae</taxon>
        <taxon>Streptophyta</taxon>
        <taxon>Embryophyta</taxon>
        <taxon>Tracheophyta</taxon>
        <taxon>Spermatophyta</taxon>
        <taxon>Magnoliopsida</taxon>
        <taxon>eudicotyledons</taxon>
        <taxon>Gunneridae</taxon>
        <taxon>Pentapetalae</taxon>
        <taxon>rosids</taxon>
        <taxon>fabids</taxon>
        <taxon>Fabales</taxon>
        <taxon>Fabaceae</taxon>
        <taxon>Papilionoideae</taxon>
        <taxon>50 kb inversion clade</taxon>
        <taxon>NPAAA clade</taxon>
        <taxon>indigoferoid/millettioid clade</taxon>
        <taxon>Phaseoleae</taxon>
        <taxon>Vigna</taxon>
    </lineage>
</organism>
<evidence type="ECO:0000256" key="3">
    <source>
        <dbReference type="ARBA" id="ARBA00022618"/>
    </source>
</evidence>
<dbReference type="InterPro" id="IPR026000">
    <property type="entry name" value="Apc5_dom"/>
</dbReference>
<feature type="chain" id="PRO_5017977135" description="Anaphase-promoting complex subunit 5" evidence="7">
    <location>
        <begin position="26"/>
        <end position="98"/>
    </location>
</feature>
<protein>
    <recommendedName>
        <fullName evidence="2">Anaphase-promoting complex subunit 5</fullName>
    </recommendedName>
</protein>
<dbReference type="GO" id="GO:0070979">
    <property type="term" value="P:protein K11-linked ubiquitination"/>
    <property type="evidence" value="ECO:0007669"/>
    <property type="project" value="TreeGrafter"/>
</dbReference>
<dbReference type="RefSeq" id="XP_022632322.1">
    <property type="nucleotide sequence ID" value="XM_022776601.1"/>
</dbReference>
<reference evidence="10" key="1">
    <citation type="submission" date="2025-08" db="UniProtKB">
        <authorList>
            <consortium name="RefSeq"/>
        </authorList>
    </citation>
    <scope>IDENTIFICATION</scope>
    <source>
        <tissue evidence="10">Leaf</tissue>
    </source>
</reference>
<keyword evidence="9" id="KW-1185">Reference proteome</keyword>
<dbReference type="Pfam" id="PF12862">
    <property type="entry name" value="ANAPC5"/>
    <property type="match status" value="1"/>
</dbReference>
<evidence type="ECO:0000256" key="2">
    <source>
        <dbReference type="ARBA" id="ARBA00016066"/>
    </source>
</evidence>
<proteinExistence type="inferred from homology"/>
<keyword evidence="3" id="KW-0132">Cell division</keyword>
<feature type="signal peptide" evidence="7">
    <location>
        <begin position="1"/>
        <end position="25"/>
    </location>
</feature>
<evidence type="ECO:0000313" key="10">
    <source>
        <dbReference type="RefSeq" id="XP_022632322.1"/>
    </source>
</evidence>
<comment type="similarity">
    <text evidence="1">Belongs to the APC5 family.</text>
</comment>
<dbReference type="Proteomes" id="UP000087766">
    <property type="component" value="Unplaced"/>
</dbReference>
<dbReference type="GeneID" id="106779524"/>
<keyword evidence="7" id="KW-0732">Signal</keyword>
<dbReference type="GO" id="GO:0005680">
    <property type="term" value="C:anaphase-promoting complex"/>
    <property type="evidence" value="ECO:0007669"/>
    <property type="project" value="InterPro"/>
</dbReference>
<keyword evidence="4" id="KW-0498">Mitosis</keyword>
<evidence type="ECO:0000313" key="9">
    <source>
        <dbReference type="Proteomes" id="UP000087766"/>
    </source>
</evidence>
<accession>A0A3Q0EQ30</accession>
<evidence type="ECO:0000256" key="5">
    <source>
        <dbReference type="ARBA" id="ARBA00022786"/>
    </source>
</evidence>
<sequence>MVFLMTIFFPLWRIFTVILITGTEGFDFVPSVAGNGFGRYEIGLLCLGMMQFHFGHPKMALEVLTEAVRVSQQQLFQTCCLKMVSQVLLDHHTHLLQV</sequence>
<evidence type="ECO:0000256" key="7">
    <source>
        <dbReference type="SAM" id="SignalP"/>
    </source>
</evidence>
<dbReference type="GO" id="GO:0045842">
    <property type="term" value="P:positive regulation of mitotic metaphase/anaphase transition"/>
    <property type="evidence" value="ECO:0007669"/>
    <property type="project" value="TreeGrafter"/>
</dbReference>
<dbReference type="PANTHER" id="PTHR12830:SF9">
    <property type="entry name" value="ANAPHASE-PROMOTING COMPLEX SUBUNIT 5"/>
    <property type="match status" value="1"/>
</dbReference>
<evidence type="ECO:0000256" key="6">
    <source>
        <dbReference type="ARBA" id="ARBA00023306"/>
    </source>
</evidence>
<evidence type="ECO:0000256" key="1">
    <source>
        <dbReference type="ARBA" id="ARBA00007450"/>
    </source>
</evidence>
<dbReference type="PANTHER" id="PTHR12830">
    <property type="entry name" value="ANAPHASE-PROMOTING COMPLEX SUBUNIT 5"/>
    <property type="match status" value="1"/>
</dbReference>
<feature type="domain" description="Anaphase-promoting complex subunit 5" evidence="8">
    <location>
        <begin position="26"/>
        <end position="84"/>
    </location>
</feature>
<keyword evidence="5" id="KW-0833">Ubl conjugation pathway</keyword>
<dbReference type="GO" id="GO:0051301">
    <property type="term" value="P:cell division"/>
    <property type="evidence" value="ECO:0007669"/>
    <property type="project" value="UniProtKB-KW"/>
</dbReference>
<evidence type="ECO:0000259" key="8">
    <source>
        <dbReference type="Pfam" id="PF12862"/>
    </source>
</evidence>
<name>A0A3Q0EQ30_VIGRR</name>
<evidence type="ECO:0000256" key="4">
    <source>
        <dbReference type="ARBA" id="ARBA00022776"/>
    </source>
</evidence>
<keyword evidence="6" id="KW-0131">Cell cycle</keyword>
<dbReference type="GO" id="GO:0031145">
    <property type="term" value="P:anaphase-promoting complex-dependent catabolic process"/>
    <property type="evidence" value="ECO:0007669"/>
    <property type="project" value="TreeGrafter"/>
</dbReference>
<dbReference type="AlphaFoldDB" id="A0A3Q0EQ30"/>
<dbReference type="InterPro" id="IPR037679">
    <property type="entry name" value="Apc5"/>
</dbReference>
<gene>
    <name evidence="10" type="primary">LOC106779524</name>
</gene>